<evidence type="ECO:0000313" key="2">
    <source>
        <dbReference type="Proteomes" id="UP000601435"/>
    </source>
</evidence>
<dbReference type="OrthoDB" id="434471at2759"/>
<dbReference type="EMBL" id="CAJNJA010000157">
    <property type="protein sequence ID" value="CAE7152014.1"/>
    <property type="molecule type" value="Genomic_DNA"/>
</dbReference>
<dbReference type="AlphaFoldDB" id="A0A812IM79"/>
<proteinExistence type="predicted"/>
<feature type="non-terminal residue" evidence="1">
    <location>
        <position position="1"/>
    </location>
</feature>
<accession>A0A812IM79</accession>
<reference evidence="1" key="1">
    <citation type="submission" date="2021-02" db="EMBL/GenBank/DDBJ databases">
        <authorList>
            <person name="Dougan E. K."/>
            <person name="Rhodes N."/>
            <person name="Thang M."/>
            <person name="Chan C."/>
        </authorList>
    </citation>
    <scope>NUCLEOTIDE SEQUENCE</scope>
</reference>
<keyword evidence="2" id="KW-1185">Reference proteome</keyword>
<comment type="caution">
    <text evidence="1">The sequence shown here is derived from an EMBL/GenBank/DDBJ whole genome shotgun (WGS) entry which is preliminary data.</text>
</comment>
<name>A0A812IM79_9DINO</name>
<organism evidence="1 2">
    <name type="scientific">Symbiodinium necroappetens</name>
    <dbReference type="NCBI Taxonomy" id="1628268"/>
    <lineage>
        <taxon>Eukaryota</taxon>
        <taxon>Sar</taxon>
        <taxon>Alveolata</taxon>
        <taxon>Dinophyceae</taxon>
        <taxon>Suessiales</taxon>
        <taxon>Symbiodiniaceae</taxon>
        <taxon>Symbiodinium</taxon>
    </lineage>
</organism>
<sequence length="287" mass="31577">MVPLIMEAELLDEPASMELLERSLAECGRENVMGVLLEGGGTIFSELVSDAVSYGILGTPKGDALINLAMEYGADWACLDGWNFTPFEEITRLPLMSNPRRKTTISPEVALAYTRKVLQNHPQPGLLWNGSKDRTEDGDEESQGAFRSLLRSLAKEKRIGQPICHEFLKMAEETGARWDAIHWNYTPPWAIYQVGSLSTFHSFVQGLAQAGALRHPEGVNMVARALENGAAYRMDDPKPPGPKRIVVDIPGLVWGCRRETVRLLALLASGRAFCCGPPDREGSEGDL</sequence>
<protein>
    <submittedName>
        <fullName evidence="1">Uncharacterized protein</fullName>
    </submittedName>
</protein>
<gene>
    <name evidence="1" type="ORF">SNEC2469_LOCUS203</name>
</gene>
<dbReference type="Proteomes" id="UP000601435">
    <property type="component" value="Unassembled WGS sequence"/>
</dbReference>
<evidence type="ECO:0000313" key="1">
    <source>
        <dbReference type="EMBL" id="CAE7152014.1"/>
    </source>
</evidence>